<keyword evidence="2" id="KW-0472">Membrane</keyword>
<keyword evidence="4" id="KW-1185">Reference proteome</keyword>
<dbReference type="EMBL" id="JAESVG020000007">
    <property type="protein sequence ID" value="KAG8625854.1"/>
    <property type="molecule type" value="Genomic_DNA"/>
</dbReference>
<feature type="compositionally biased region" description="Polar residues" evidence="1">
    <location>
        <begin position="271"/>
        <end position="280"/>
    </location>
</feature>
<feature type="region of interest" description="Disordered" evidence="1">
    <location>
        <begin position="309"/>
        <end position="453"/>
    </location>
</feature>
<feature type="transmembrane region" description="Helical" evidence="2">
    <location>
        <begin position="86"/>
        <end position="109"/>
    </location>
</feature>
<evidence type="ECO:0000313" key="4">
    <source>
        <dbReference type="Proteomes" id="UP000809789"/>
    </source>
</evidence>
<feature type="compositionally biased region" description="Basic and acidic residues" evidence="1">
    <location>
        <begin position="558"/>
        <end position="567"/>
    </location>
</feature>
<evidence type="ECO:0000256" key="2">
    <source>
        <dbReference type="SAM" id="Phobius"/>
    </source>
</evidence>
<keyword evidence="2" id="KW-1133">Transmembrane helix</keyword>
<gene>
    <name evidence="3" type="ORF">KVT40_006255</name>
</gene>
<protein>
    <submittedName>
        <fullName evidence="3">Uncharacterized protein</fullName>
    </submittedName>
</protein>
<dbReference type="AlphaFoldDB" id="A0A8K0KZW5"/>
<dbReference type="OrthoDB" id="5404940at2759"/>
<accession>A0A8K0KZW5</accession>
<comment type="caution">
    <text evidence="3">The sequence shown here is derived from an EMBL/GenBank/DDBJ whole genome shotgun (WGS) entry which is preliminary data.</text>
</comment>
<feature type="transmembrane region" description="Helical" evidence="2">
    <location>
        <begin position="148"/>
        <end position="167"/>
    </location>
</feature>
<evidence type="ECO:0000256" key="1">
    <source>
        <dbReference type="SAM" id="MobiDB-lite"/>
    </source>
</evidence>
<feature type="region of interest" description="Disordered" evidence="1">
    <location>
        <begin position="537"/>
        <end position="567"/>
    </location>
</feature>
<dbReference type="Proteomes" id="UP000809789">
    <property type="component" value="Unassembled WGS sequence"/>
</dbReference>
<feature type="transmembrane region" description="Helical" evidence="2">
    <location>
        <begin position="115"/>
        <end position="136"/>
    </location>
</feature>
<proteinExistence type="predicted"/>
<feature type="transmembrane region" description="Helical" evidence="2">
    <location>
        <begin position="199"/>
        <end position="228"/>
    </location>
</feature>
<reference evidence="3" key="1">
    <citation type="submission" date="2021-07" db="EMBL/GenBank/DDBJ databases">
        <title>Elsinoe batatas strain:CRI-CJ2 Genome sequencing and assembly.</title>
        <authorList>
            <person name="Huang L."/>
        </authorList>
    </citation>
    <scope>NUCLEOTIDE SEQUENCE</scope>
    <source>
        <strain evidence="3">CRI-CJ2</strain>
    </source>
</reference>
<organism evidence="3 4">
    <name type="scientific">Elsinoe batatas</name>
    <dbReference type="NCBI Taxonomy" id="2601811"/>
    <lineage>
        <taxon>Eukaryota</taxon>
        <taxon>Fungi</taxon>
        <taxon>Dikarya</taxon>
        <taxon>Ascomycota</taxon>
        <taxon>Pezizomycotina</taxon>
        <taxon>Dothideomycetes</taxon>
        <taxon>Dothideomycetidae</taxon>
        <taxon>Myriangiales</taxon>
        <taxon>Elsinoaceae</taxon>
        <taxon>Elsinoe</taxon>
    </lineage>
</organism>
<evidence type="ECO:0000313" key="3">
    <source>
        <dbReference type="EMBL" id="KAG8625854.1"/>
    </source>
</evidence>
<keyword evidence="2" id="KW-0812">Transmembrane</keyword>
<feature type="compositionally biased region" description="Polar residues" evidence="1">
    <location>
        <begin position="368"/>
        <end position="384"/>
    </location>
</feature>
<name>A0A8K0KZW5_9PEZI</name>
<sequence length="567" mass="62753">MAGAPYLYTPSVNNGSTFDFNPRAYTQATYAASIEKQSPKPKREGPLVDLNRHPDSWMVVTPNPINVEPMPPNTRVKILTCRGIQLFFRILQVIGALGLFVCTICIRGTQDVQGWLMRIPPAYDAILCLYAIYHLFRPAHCRPAGSSASYHFFALCMDGGLIPFYVYTAMFSYSNYMQVPGTDGRWRTFFDNDDATNKVLWTAFLTSCTVGGMHVVSMILDVLLLIWFRKISNLPPDMNPLDVGTKVSKHKHKSSELSNSTMSTEHKHFSTDSLAKSVPSPQYRQIPFSHSRLDSDPTFNAHTLESARLSRIGGSPSRPNSFYAHSPSARGSRTSIPVPQYQVNGNDVHSPFAGHAFPFPPGQDRASFVSSRPNSARQNTSSPAPQAAQDPREAKKQQSQSLLKKEQERDNWYVLDEGSDLGSPVRGNTSVPHQNGHGRAMTTTGQERVVVSPARHEVRKSVPEGMDSTPAQNKENLTVDGVRRQLTVSSSVYSDDQSVVSVGTARVQRYYGDLSEERRYDAPAAMPETNNRVVSRTGVELRDDGPVGVRGRNISGKGAEEGRAGRW</sequence>
<feature type="region of interest" description="Disordered" evidence="1">
    <location>
        <begin position="245"/>
        <end position="280"/>
    </location>
</feature>
<feature type="compositionally biased region" description="Polar residues" evidence="1">
    <location>
        <begin position="329"/>
        <end position="347"/>
    </location>
</feature>